<accession>A0ABQ2JTI2</accession>
<keyword evidence="2" id="KW-1185">Reference proteome</keyword>
<reference evidence="2" key="1">
    <citation type="journal article" date="2019" name="Int. J. Syst. Evol. Microbiol.">
        <title>The Global Catalogue of Microorganisms (GCM) 10K type strain sequencing project: providing services to taxonomists for standard genome sequencing and annotation.</title>
        <authorList>
            <consortium name="The Broad Institute Genomics Platform"/>
            <consortium name="The Broad Institute Genome Sequencing Center for Infectious Disease"/>
            <person name="Wu L."/>
            <person name="Ma J."/>
        </authorList>
    </citation>
    <scope>NUCLEOTIDE SEQUENCE [LARGE SCALE GENOMIC DNA]</scope>
    <source>
        <strain evidence="2">CGMCC 1.6784</strain>
    </source>
</reference>
<dbReference type="Proteomes" id="UP000605099">
    <property type="component" value="Unassembled WGS sequence"/>
</dbReference>
<organism evidence="1 2">
    <name type="scientific">Novosphingobium indicum</name>
    <dbReference type="NCBI Taxonomy" id="462949"/>
    <lineage>
        <taxon>Bacteria</taxon>
        <taxon>Pseudomonadati</taxon>
        <taxon>Pseudomonadota</taxon>
        <taxon>Alphaproteobacteria</taxon>
        <taxon>Sphingomonadales</taxon>
        <taxon>Sphingomonadaceae</taxon>
        <taxon>Novosphingobium</taxon>
    </lineage>
</organism>
<protein>
    <submittedName>
        <fullName evidence="1">Uncharacterized protein</fullName>
    </submittedName>
</protein>
<comment type="caution">
    <text evidence="1">The sequence shown here is derived from an EMBL/GenBank/DDBJ whole genome shotgun (WGS) entry which is preliminary data.</text>
</comment>
<proteinExistence type="predicted"/>
<evidence type="ECO:0000313" key="1">
    <source>
        <dbReference type="EMBL" id="GGN56855.1"/>
    </source>
</evidence>
<dbReference type="EMBL" id="BMLK01000018">
    <property type="protein sequence ID" value="GGN56855.1"/>
    <property type="molecule type" value="Genomic_DNA"/>
</dbReference>
<gene>
    <name evidence="1" type="ORF">GCM10011349_34880</name>
</gene>
<sequence length="99" mass="11585">MRCFRLLVHGVLNWSPQAVEKWSIPETRPSGFYCTRHIFARSAEEAAEKVIADVRSYYEDTTDWFINELLEMSLEVQDLNRAPFYKGLCKQDLGATFYN</sequence>
<evidence type="ECO:0000313" key="2">
    <source>
        <dbReference type="Proteomes" id="UP000605099"/>
    </source>
</evidence>
<name>A0ABQ2JTI2_9SPHN</name>